<feature type="domain" description="Type II methyltransferase M.TaqI-like" evidence="8">
    <location>
        <begin position="501"/>
        <end position="740"/>
    </location>
</feature>
<keyword evidence="6" id="KW-0238">DNA-binding</keyword>
<comment type="caution">
    <text evidence="10">The sequence shown here is derived from an EMBL/GenBank/DDBJ whole genome shotgun (WGS) entry which is preliminary data.</text>
</comment>
<protein>
    <recommendedName>
        <fullName evidence="1">site-specific DNA-methyltransferase (adenine-specific)</fullName>
        <ecNumber evidence="1">2.1.1.72</ecNumber>
    </recommendedName>
</protein>
<dbReference type="GO" id="GO:0032259">
    <property type="term" value="P:methylation"/>
    <property type="evidence" value="ECO:0007669"/>
    <property type="project" value="UniProtKB-KW"/>
</dbReference>
<dbReference type="RefSeq" id="WP_147778381.1">
    <property type="nucleotide sequence ID" value="NZ_SAYD01000018.1"/>
</dbReference>
<dbReference type="PRINTS" id="PR00507">
    <property type="entry name" value="N12N6MTFRASE"/>
</dbReference>
<name>A0A5C8ENV2_9SPIR</name>
<dbReference type="PROSITE" id="PS00092">
    <property type="entry name" value="N6_MTASE"/>
    <property type="match status" value="1"/>
</dbReference>
<organism evidence="10 11">
    <name type="scientific">Brachyspira aalborgi</name>
    <dbReference type="NCBI Taxonomy" id="29522"/>
    <lineage>
        <taxon>Bacteria</taxon>
        <taxon>Pseudomonadati</taxon>
        <taxon>Spirochaetota</taxon>
        <taxon>Spirochaetia</taxon>
        <taxon>Brachyspirales</taxon>
        <taxon>Brachyspiraceae</taxon>
        <taxon>Brachyspira</taxon>
    </lineage>
</organism>
<dbReference type="Proteomes" id="UP000325002">
    <property type="component" value="Unassembled WGS sequence"/>
</dbReference>
<dbReference type="GO" id="GO:0003677">
    <property type="term" value="F:DNA binding"/>
    <property type="evidence" value="ECO:0007669"/>
    <property type="project" value="UniProtKB-KW"/>
</dbReference>
<dbReference type="PANTHER" id="PTHR33841:SF1">
    <property type="entry name" value="DNA METHYLTRANSFERASE A"/>
    <property type="match status" value="1"/>
</dbReference>
<dbReference type="AlphaFoldDB" id="A0A5C8ENV2"/>
<dbReference type="InterPro" id="IPR050953">
    <property type="entry name" value="N4_N6_ade-DNA_methylase"/>
</dbReference>
<evidence type="ECO:0000259" key="8">
    <source>
        <dbReference type="Pfam" id="PF07669"/>
    </source>
</evidence>
<reference evidence="10 11" key="1">
    <citation type="journal article" date="1992" name="Lakartidningen">
        <title>[Penicillin V and not amoxicillin is the first choice preparation in acute otitis].</title>
        <authorList>
            <person name="Kamme C."/>
            <person name="Lundgren K."/>
            <person name="Prellner K."/>
        </authorList>
    </citation>
    <scope>NUCLEOTIDE SEQUENCE [LARGE SCALE GENOMIC DNA]</scope>
    <source>
        <strain evidence="10 11">PC3997IV</strain>
    </source>
</reference>
<dbReference type="InterPro" id="IPR025931">
    <property type="entry name" value="TaqI_C"/>
</dbReference>
<evidence type="ECO:0000256" key="3">
    <source>
        <dbReference type="ARBA" id="ARBA00022679"/>
    </source>
</evidence>
<dbReference type="EC" id="2.1.1.72" evidence="1"/>
<comment type="catalytic activity">
    <reaction evidence="7">
        <text>a 2'-deoxyadenosine in DNA + S-adenosyl-L-methionine = an N(6)-methyl-2'-deoxyadenosine in DNA + S-adenosyl-L-homocysteine + H(+)</text>
        <dbReference type="Rhea" id="RHEA:15197"/>
        <dbReference type="Rhea" id="RHEA-COMP:12418"/>
        <dbReference type="Rhea" id="RHEA-COMP:12419"/>
        <dbReference type="ChEBI" id="CHEBI:15378"/>
        <dbReference type="ChEBI" id="CHEBI:57856"/>
        <dbReference type="ChEBI" id="CHEBI:59789"/>
        <dbReference type="ChEBI" id="CHEBI:90615"/>
        <dbReference type="ChEBI" id="CHEBI:90616"/>
        <dbReference type="EC" id="2.1.1.72"/>
    </reaction>
</comment>
<gene>
    <name evidence="10" type="ORF">EPJ81_05760</name>
</gene>
<dbReference type="EMBL" id="SAYD01000018">
    <property type="protein sequence ID" value="TXJ38641.1"/>
    <property type="molecule type" value="Genomic_DNA"/>
</dbReference>
<evidence type="ECO:0000256" key="7">
    <source>
        <dbReference type="ARBA" id="ARBA00047942"/>
    </source>
</evidence>
<evidence type="ECO:0000256" key="5">
    <source>
        <dbReference type="ARBA" id="ARBA00022747"/>
    </source>
</evidence>
<dbReference type="Pfam" id="PF07669">
    <property type="entry name" value="Eco57I"/>
    <property type="match status" value="1"/>
</dbReference>
<evidence type="ECO:0000313" key="10">
    <source>
        <dbReference type="EMBL" id="TXJ38641.1"/>
    </source>
</evidence>
<dbReference type="SUPFAM" id="SSF53335">
    <property type="entry name" value="S-adenosyl-L-methionine-dependent methyltransferases"/>
    <property type="match status" value="1"/>
</dbReference>
<dbReference type="GO" id="GO:0009007">
    <property type="term" value="F:site-specific DNA-methyltransferase (adenine-specific) activity"/>
    <property type="evidence" value="ECO:0007669"/>
    <property type="project" value="UniProtKB-EC"/>
</dbReference>
<dbReference type="Gene3D" id="3.40.50.150">
    <property type="entry name" value="Vaccinia Virus protein VP39"/>
    <property type="match status" value="1"/>
</dbReference>
<evidence type="ECO:0000256" key="6">
    <source>
        <dbReference type="ARBA" id="ARBA00023125"/>
    </source>
</evidence>
<proteinExistence type="predicted"/>
<dbReference type="PANTHER" id="PTHR33841">
    <property type="entry name" value="DNA METHYLTRANSFERASE YEEA-RELATED"/>
    <property type="match status" value="1"/>
</dbReference>
<keyword evidence="3" id="KW-0808">Transferase</keyword>
<keyword evidence="10" id="KW-0540">Nuclease</keyword>
<accession>A0A5C8ENV2</accession>
<dbReference type="InterPro" id="IPR002052">
    <property type="entry name" value="DNA_methylase_N6_adenine_CS"/>
</dbReference>
<sequence length="1121" mass="131007">MRFDKEYSREEWTKYLGDNFKYEYGSIANQNSIIEKYIDCLDDSNNKAIVWLGNLNVDEDIGVYEIRIKNTKTGSRVKISKICTDIIKSGNRNSFGKGIFFILYSNENEKAYRISYVKYDKKVNENFEVKKDLSDPKRFTYLLGEGAKVKTAQSRLNKEAFSSVKKIEEAFSVEPVNKEFYKGIKISFDKIYKDVLKNFENEENASSDRLLSAKEFSLRFLGRALFCWFLREKDLIPKEIFDFINIGEMKTKDNYYKEVLEELFFNILNVKMEERKIESKIINKYEKQIPFLNGGLFLKKEEDYKVKTIDNEIIKELFEFFEKYNFTVDESAPFDIEISIDPEMLGRIFENLLAEINPESSASARKETGSFYTPREIVDYMVCESIKLYLYKKTQNVKADKIDNIFSVNGEADFSNEERNEILNAIHEMKILDIACGSGAFPMGILNRVFNIIDKLDSNHEFYKEFLLKNIKGQAREEFKKLYQANKFNYAYKLDMLQRMIHGVDIQPIAIEISRLRAFLSLIVDEEKESGHENLGIKALPNLEFNFISANSLISLEHKEKEQKEFSDETTEGIIKRMRNIAEEYFNADTVEKKIRIKTEFESLMGGIENKSRDILELDADDKKKFLSWNPFENKSTDFFDSEIQFGTKFFDIVIGNPPYIQIQTMSKNIKDNYKNAGFKSFASTGDIYQLFYEKSLNLLDKNGVASLITSNKWMRAGYGASTREYFYNNANVFKIIDLGAGRFSSATVDVNIIFYGRILQDKIEGKRLFDAVNYKDDLEYLNLIRIRTQEVYNSDAEEKTALLSEVVTANLGKEWVIMNKVERSIFEKINKHKVLKDWNINIYRGISTGLNEAFIIDEKTKNRLIKEDKKSAEIIKPILRGKDIKRYGYDFQNKYLLFIAWHFPLHNDKNIVGASQKAEKEFKKKYTAIYNHLLNYKEKLLNRNKDETGIRYEWYALQRCAATYYKEFDKNKSNNGKVEYYGKIMWNRISSELYFSYDDKGYFVLDSMFMINCKNKNTIKYLIGILNSKLSRLYIKLTSATLGSGTYGGKIYIEKIPIPKIDNTNKKLVDKIINNVNEILKVRSKNSNEDVSKIEGEIDKIVYWLYGLSEEEVGIIENRN</sequence>
<evidence type="ECO:0000259" key="9">
    <source>
        <dbReference type="Pfam" id="PF12950"/>
    </source>
</evidence>
<keyword evidence="10" id="KW-0255">Endonuclease</keyword>
<keyword evidence="4" id="KW-0949">S-adenosyl-L-methionine</keyword>
<dbReference type="InterPro" id="IPR029063">
    <property type="entry name" value="SAM-dependent_MTases_sf"/>
</dbReference>
<evidence type="ECO:0000256" key="4">
    <source>
        <dbReference type="ARBA" id="ARBA00022691"/>
    </source>
</evidence>
<feature type="domain" description="TaqI-like C-terminal specificity" evidence="9">
    <location>
        <begin position="877"/>
        <end position="1059"/>
    </location>
</feature>
<dbReference type="InterPro" id="IPR011639">
    <property type="entry name" value="MethylTrfase_TaqI-like_dom"/>
</dbReference>
<keyword evidence="10" id="KW-0378">Hydrolase</keyword>
<keyword evidence="2" id="KW-0489">Methyltransferase</keyword>
<dbReference type="GO" id="GO:0004519">
    <property type="term" value="F:endonuclease activity"/>
    <property type="evidence" value="ECO:0007669"/>
    <property type="project" value="UniProtKB-KW"/>
</dbReference>
<dbReference type="Pfam" id="PF12950">
    <property type="entry name" value="TaqI_C"/>
    <property type="match status" value="1"/>
</dbReference>
<evidence type="ECO:0000313" key="11">
    <source>
        <dbReference type="Proteomes" id="UP000325002"/>
    </source>
</evidence>
<evidence type="ECO:0000256" key="1">
    <source>
        <dbReference type="ARBA" id="ARBA00011900"/>
    </source>
</evidence>
<dbReference type="GO" id="GO:0009307">
    <property type="term" value="P:DNA restriction-modification system"/>
    <property type="evidence" value="ECO:0007669"/>
    <property type="project" value="UniProtKB-KW"/>
</dbReference>
<keyword evidence="5" id="KW-0680">Restriction system</keyword>
<evidence type="ECO:0000256" key="2">
    <source>
        <dbReference type="ARBA" id="ARBA00022603"/>
    </source>
</evidence>